<keyword evidence="11 14" id="KW-1015">Disulfide bond</keyword>
<dbReference type="PROSITE" id="PS50025">
    <property type="entry name" value="LAM_G_DOMAIN"/>
    <property type="match status" value="1"/>
</dbReference>
<dbReference type="FunFam" id="2.60.40.60:FF:000020">
    <property type="entry name" value="Dachsous cadherin-related 1b"/>
    <property type="match status" value="1"/>
</dbReference>
<comment type="caution">
    <text evidence="14">Lacks conserved residue(s) required for the propagation of feature annotation.</text>
</comment>
<dbReference type="Pfam" id="PF12661">
    <property type="entry name" value="hEGF"/>
    <property type="match status" value="1"/>
</dbReference>
<dbReference type="SMART" id="SM00112">
    <property type="entry name" value="CA"/>
    <property type="match status" value="14"/>
</dbReference>
<feature type="domain" description="EGF-like" evidence="17">
    <location>
        <begin position="2703"/>
        <end position="2739"/>
    </location>
</feature>
<dbReference type="PROSITE" id="PS01187">
    <property type="entry name" value="EGF_CA"/>
    <property type="match status" value="1"/>
</dbReference>
<feature type="domain" description="Cadherin" evidence="18">
    <location>
        <begin position="437"/>
        <end position="524"/>
    </location>
</feature>
<keyword evidence="3" id="KW-0964">Secreted</keyword>
<evidence type="ECO:0000256" key="9">
    <source>
        <dbReference type="ARBA" id="ARBA00022989"/>
    </source>
</evidence>
<feature type="domain" description="EGF-like" evidence="17">
    <location>
        <begin position="2450"/>
        <end position="2486"/>
    </location>
</feature>
<dbReference type="EMBL" id="JAKMXF010000003">
    <property type="protein sequence ID" value="KAI6661905.1"/>
    <property type="molecule type" value="Genomic_DNA"/>
</dbReference>
<feature type="domain" description="Cadherin" evidence="18">
    <location>
        <begin position="1753"/>
        <end position="1856"/>
    </location>
</feature>
<keyword evidence="7 13" id="KW-0106">Calcium</keyword>
<dbReference type="PROSITE" id="PS01186">
    <property type="entry name" value="EGF_2"/>
    <property type="match status" value="6"/>
</dbReference>
<comment type="caution">
    <text evidence="19">The sequence shown here is derived from an EMBL/GenBank/DDBJ whole genome shotgun (WGS) entry which is preliminary data.</text>
</comment>
<dbReference type="InterPro" id="IPR020894">
    <property type="entry name" value="Cadherin_CS"/>
</dbReference>
<feature type="domain" description="EGF-like" evidence="17">
    <location>
        <begin position="2241"/>
        <end position="2278"/>
    </location>
</feature>
<feature type="domain" description="Cadherin" evidence="18">
    <location>
        <begin position="1151"/>
        <end position="1261"/>
    </location>
</feature>
<dbReference type="CDD" id="cd00054">
    <property type="entry name" value="EGF_CA"/>
    <property type="match status" value="7"/>
</dbReference>
<evidence type="ECO:0000256" key="14">
    <source>
        <dbReference type="PROSITE-ProRule" id="PRU00076"/>
    </source>
</evidence>
<proteinExistence type="predicted"/>
<feature type="disulfide bond" evidence="14">
    <location>
        <begin position="2514"/>
        <end position="2523"/>
    </location>
</feature>
<dbReference type="Proteomes" id="UP001165289">
    <property type="component" value="Unassembled WGS sequence"/>
</dbReference>
<dbReference type="InterPro" id="IPR000742">
    <property type="entry name" value="EGF"/>
</dbReference>
<feature type="domain" description="EGF-like" evidence="17">
    <location>
        <begin position="2487"/>
        <end position="2524"/>
    </location>
</feature>
<dbReference type="SMART" id="SM00282">
    <property type="entry name" value="LamG"/>
    <property type="match status" value="2"/>
</dbReference>
<feature type="domain" description="Cadherin" evidence="18">
    <location>
        <begin position="621"/>
        <end position="723"/>
    </location>
</feature>
<evidence type="ECO:0000256" key="15">
    <source>
        <dbReference type="SAM" id="Phobius"/>
    </source>
</evidence>
<feature type="domain" description="EGF-like" evidence="17">
    <location>
        <begin position="2082"/>
        <end position="2118"/>
    </location>
</feature>
<dbReference type="GO" id="GO:0007156">
    <property type="term" value="P:homophilic cell adhesion via plasma membrane adhesion molecules"/>
    <property type="evidence" value="ECO:0007669"/>
    <property type="project" value="InterPro"/>
</dbReference>
<evidence type="ECO:0000259" key="17">
    <source>
        <dbReference type="PROSITE" id="PS50026"/>
    </source>
</evidence>
<dbReference type="InterPro" id="IPR002126">
    <property type="entry name" value="Cadherin-like_dom"/>
</dbReference>
<dbReference type="GO" id="GO:0005886">
    <property type="term" value="C:plasma membrane"/>
    <property type="evidence" value="ECO:0007669"/>
    <property type="project" value="InterPro"/>
</dbReference>
<dbReference type="PROSITE" id="PS00010">
    <property type="entry name" value="ASX_HYDROXYL"/>
    <property type="match status" value="1"/>
</dbReference>
<reference evidence="19 20" key="1">
    <citation type="journal article" date="2023" name="BMC Biol.">
        <title>The compact genome of the sponge Oopsacas minuta (Hexactinellida) is lacking key metazoan core genes.</title>
        <authorList>
            <person name="Santini S."/>
            <person name="Schenkelaars Q."/>
            <person name="Jourda C."/>
            <person name="Duchesne M."/>
            <person name="Belahbib H."/>
            <person name="Rocher C."/>
            <person name="Selva M."/>
            <person name="Riesgo A."/>
            <person name="Vervoort M."/>
            <person name="Leys S.P."/>
            <person name="Kodjabachian L."/>
            <person name="Le Bivic A."/>
            <person name="Borchiellini C."/>
            <person name="Claverie J.M."/>
            <person name="Renard E."/>
        </authorList>
    </citation>
    <scope>NUCLEOTIDE SEQUENCE [LARGE SCALE GENOMIC DNA]</scope>
    <source>
        <strain evidence="19">SPO-2</strain>
    </source>
</reference>
<evidence type="ECO:0000256" key="6">
    <source>
        <dbReference type="ARBA" id="ARBA00022737"/>
    </source>
</evidence>
<dbReference type="CDD" id="cd00053">
    <property type="entry name" value="EGF"/>
    <property type="match status" value="1"/>
</dbReference>
<dbReference type="SUPFAM" id="SSF49899">
    <property type="entry name" value="Concanavalin A-like lectins/glucanases"/>
    <property type="match status" value="2"/>
</dbReference>
<feature type="disulfide bond" evidence="14">
    <location>
        <begin position="2268"/>
        <end position="2277"/>
    </location>
</feature>
<dbReference type="PROSITE" id="PS00232">
    <property type="entry name" value="CADHERIN_1"/>
    <property type="match status" value="6"/>
</dbReference>
<feature type="domain" description="EGF-like" evidence="17">
    <location>
        <begin position="2362"/>
        <end position="2398"/>
    </location>
</feature>
<keyword evidence="20" id="KW-1185">Reference proteome</keyword>
<feature type="disulfide bond" evidence="14">
    <location>
        <begin position="2476"/>
        <end position="2485"/>
    </location>
</feature>
<feature type="domain" description="Cadherin" evidence="18">
    <location>
        <begin position="365"/>
        <end position="420"/>
    </location>
</feature>
<gene>
    <name evidence="19" type="ORF">LOD99_9676</name>
</gene>
<dbReference type="Gene3D" id="2.60.40.60">
    <property type="entry name" value="Cadherins"/>
    <property type="match status" value="15"/>
</dbReference>
<dbReference type="InterPro" id="IPR001791">
    <property type="entry name" value="Laminin_G"/>
</dbReference>
<evidence type="ECO:0000256" key="4">
    <source>
        <dbReference type="ARBA" id="ARBA00022536"/>
    </source>
</evidence>
<dbReference type="InterPro" id="IPR015919">
    <property type="entry name" value="Cadherin-like_sf"/>
</dbReference>
<feature type="disulfide bond" evidence="14">
    <location>
        <begin position="2188"/>
        <end position="2197"/>
    </location>
</feature>
<evidence type="ECO:0000256" key="5">
    <source>
        <dbReference type="ARBA" id="ARBA00022692"/>
    </source>
</evidence>
<dbReference type="PROSITE" id="PS50026">
    <property type="entry name" value="EGF_3"/>
    <property type="match status" value="12"/>
</dbReference>
<evidence type="ECO:0000256" key="7">
    <source>
        <dbReference type="ARBA" id="ARBA00022837"/>
    </source>
</evidence>
<keyword evidence="10 15" id="KW-0472">Membrane</keyword>
<feature type="domain" description="EGF-like" evidence="17">
    <location>
        <begin position="2203"/>
        <end position="2239"/>
    </location>
</feature>
<keyword evidence="9 15" id="KW-1133">Transmembrane helix</keyword>
<feature type="domain" description="Cadherin" evidence="18">
    <location>
        <begin position="1365"/>
        <end position="1467"/>
    </location>
</feature>
<feature type="disulfide bond" evidence="14">
    <location>
        <begin position="2388"/>
        <end position="2397"/>
    </location>
</feature>
<dbReference type="SMART" id="SM00179">
    <property type="entry name" value="EGF_CA"/>
    <property type="match status" value="10"/>
</dbReference>
<dbReference type="FunFam" id="2.10.25.10:FF:000095">
    <property type="entry name" value="Notch, isoform B"/>
    <property type="match status" value="1"/>
</dbReference>
<feature type="domain" description="Cadherin" evidence="18">
    <location>
        <begin position="538"/>
        <end position="620"/>
    </location>
</feature>
<feature type="domain" description="EGF-like" evidence="17">
    <location>
        <begin position="2162"/>
        <end position="2198"/>
    </location>
</feature>
<dbReference type="SUPFAM" id="SSF57184">
    <property type="entry name" value="Growth factor receptor domain"/>
    <property type="match status" value="1"/>
</dbReference>
<keyword evidence="8" id="KW-0130">Cell adhesion</keyword>
<feature type="transmembrane region" description="Helical" evidence="15">
    <location>
        <begin position="2957"/>
        <end position="2985"/>
    </location>
</feature>
<feature type="domain" description="Cadherin" evidence="18">
    <location>
        <begin position="1468"/>
        <end position="1571"/>
    </location>
</feature>
<keyword evidence="6" id="KW-0677">Repeat</keyword>
<feature type="domain" description="Cadherin" evidence="18">
    <location>
        <begin position="1042"/>
        <end position="1150"/>
    </location>
</feature>
<feature type="domain" description="Laminin G" evidence="16">
    <location>
        <begin position="2526"/>
        <end position="2707"/>
    </location>
</feature>
<evidence type="ECO:0000259" key="18">
    <source>
        <dbReference type="PROSITE" id="PS50268"/>
    </source>
</evidence>
<dbReference type="PANTHER" id="PTHR24026:SF136">
    <property type="entry name" value="PROTOCADHERIN-23"/>
    <property type="match status" value="1"/>
</dbReference>
<name>A0AAV7KLZ3_9METZ</name>
<organism evidence="19 20">
    <name type="scientific">Oopsacas minuta</name>
    <dbReference type="NCBI Taxonomy" id="111878"/>
    <lineage>
        <taxon>Eukaryota</taxon>
        <taxon>Metazoa</taxon>
        <taxon>Porifera</taxon>
        <taxon>Hexactinellida</taxon>
        <taxon>Hexasterophora</taxon>
        <taxon>Lyssacinosida</taxon>
        <taxon>Leucopsacidae</taxon>
        <taxon>Oopsacas</taxon>
    </lineage>
</organism>
<dbReference type="CDD" id="cd00110">
    <property type="entry name" value="LamG"/>
    <property type="match status" value="2"/>
</dbReference>
<dbReference type="GO" id="GO:0005576">
    <property type="term" value="C:extracellular region"/>
    <property type="evidence" value="ECO:0007669"/>
    <property type="project" value="UniProtKB-SubCell"/>
</dbReference>
<dbReference type="PROSITE" id="PS00022">
    <property type="entry name" value="EGF_1"/>
    <property type="match status" value="13"/>
</dbReference>
<dbReference type="InterPro" id="IPR009030">
    <property type="entry name" value="Growth_fac_rcpt_cys_sf"/>
</dbReference>
<feature type="domain" description="EGF-like" evidence="17">
    <location>
        <begin position="2120"/>
        <end position="2156"/>
    </location>
</feature>
<dbReference type="CDD" id="cd11304">
    <property type="entry name" value="Cadherin_repeat"/>
    <property type="match status" value="13"/>
</dbReference>
<evidence type="ECO:0000256" key="1">
    <source>
        <dbReference type="ARBA" id="ARBA00004370"/>
    </source>
</evidence>
<dbReference type="SUPFAM" id="SSF49313">
    <property type="entry name" value="Cadherin-like"/>
    <property type="match status" value="16"/>
</dbReference>
<comment type="subcellular location">
    <subcellularLocation>
        <location evidence="1">Membrane</location>
    </subcellularLocation>
    <subcellularLocation>
        <location evidence="2">Secreted</location>
    </subcellularLocation>
</comment>
<feature type="disulfide bond" evidence="14">
    <location>
        <begin position="2404"/>
        <end position="2414"/>
    </location>
</feature>
<feature type="disulfide bond" evidence="14">
    <location>
        <begin position="2425"/>
        <end position="2434"/>
    </location>
</feature>
<feature type="disulfide bond" evidence="14">
    <location>
        <begin position="2729"/>
        <end position="2738"/>
    </location>
</feature>
<feature type="domain" description="Cadherin" evidence="18">
    <location>
        <begin position="1263"/>
        <end position="1364"/>
    </location>
</feature>
<dbReference type="InterPro" id="IPR018097">
    <property type="entry name" value="EGF_Ca-bd_CS"/>
</dbReference>
<evidence type="ECO:0000256" key="3">
    <source>
        <dbReference type="ARBA" id="ARBA00022525"/>
    </source>
</evidence>
<evidence type="ECO:0000256" key="11">
    <source>
        <dbReference type="ARBA" id="ARBA00023157"/>
    </source>
</evidence>
<sequence>MFIIATQVEGKYVTNAIVTDDFGAQSELRVCIQIYEQFNHSIFFQENYMNISLDPLITKEFQLTPLVAREYQYLLLFTTPPNSLFVNDSGYLSIADTQTDKIQTIIFVYSKELSIFDTKILQINILDLQHPPEFPAQFDTIFIYTNASIGSQYQIQQAFDPDQTVLEYSIEKYTENITYIFSINSTFLTLIWNLTDFQFRYINMTIRATDVDGLFGEFTLYVNILPAIEIKFENEIESYNITLPDMGSLFQVRPMGPFDGVSLSIIHISPSEDFYIDTDGYIYPVITPSTQFQFEYTLIIEANLRLSTDILQVLINVDFIFEFISETFKTCLPENTEINTFIYKLELRSVPLEIDYYFDTFLTEFKVNSSGHISLKSNLDYERRKIYNLTLKAFSNFLQKTISFDFFINVTDINDNYPTFAGQAPYFAHIFTSNLPTIVYEFVVIDFDSGSNGMISFQIDRSSVENIFQVSETGQLSFVNDADNFLSSYSIVITAFDNGTPSLATTVILSITVYTDIPDDLPIFEHKVYEIEVKESFVDFEIPLMHIRAFSASSIEYEIQSNPSELNLRLEDQNIYLLEAPDYELSQFYNISISANDGNSTTTCLLFVYVVDVNDNSPYFDQQIYEIFVDENNEIGDVILMLNVMDLDSGLNGEIFLNFTEEFYGKYFEIFGKDLIAKIEFDFEEIQFFEFEIVASDRGQPMQISSSFVHVNIVNINDNIPIVAIGTNVIILPQNATENSEILSIAASDEDNLNSLSFTIKNGFTYFDILVANQVGILSIIRSPVRGTYQLNVTITDGKHSIFVPIYILVGNVNENTPKIEQSTCEGVLMENAPNGTYVAQITAVDEDIGLNGELYFSILTNFHVLSEKIGVLEDVFTIDSNSGIVTLNYNGNMSVEGVKTLIDAEFNSEIIIDVIVVDGGGQEDFCSLTITILDQNDNAPIFDRDVYEITYKQIIDTTNVLNVFAFDPDQGNNGLVSYRITNTNLFIIDNSKGTIISTGSIPSGNYTFIALAIDNGSPYMETEVMVHIIVQQDLPPRPFFDQSLYEVTVREDQQLNEGFLQVNASKTADNTQIIYSVRRGSSLRANSEGTFQIKGITGEIFLGLHLDYEILRPGPFKFSFLVQASNFETSSYALVVVYVLDVNDNYPKFTSPILNFYLDEGPTNRSYIGRLSATDKDSGENGDIEYSLYDTTLDIPFVIQRNGSINIKSQKVFDYEDPQSKNIFAFLVVARDLCGMECSLSTVVSVAININDLNDNTPIFDENLPSSISLLENTVPPRSVGTFQAIDKDEISFDNLEYSITEGNIGDVFSINAGNGHLNLVQILDFETQPEYFLTLKVFDNTHFSLHKVHILIVDIDDSIPIFSQPIYEINIPESIPIGTSVANVKASDVDLPENGFIDYEISDQSTAALFFALNNTTGDLRTISEIDREEFEYFEFFCFARDSNNNLGKAIIRANISDINEPPIFSKAFYETFIAENRPISSFVDYFPALDTDRGENSTLKYELLQDENNAFVVDMLTGEVYTQQIFDYETRTMYVLVLRANDSGTPPLFAQTTIRIFIEDVNDHFPAFICTNMYSRIYDDVKNNSVVTKIKVLDDDDTPVFHIQLLTHNLPFIISENEVILIGNLSENSYFLELNLSDFSQNFHQIGNFSITVLPTNRNPPLFTSSTNQFIVLIGSEIGAEIGQISAQDPEGDIVTFFINDTNFRIDISTGTITLNIVPIKVTEIYVNVTVFDSGYPKLSSFILIQISIENSPKNSIIFPQNFYTIELEEEQIFLNFLQIQVLNEISVTYKIEHNFNTFSIDTYNGSLSLLIRLDYEIRSLYNITIETESENGMFGYTYVVISVVDVNDNPSLETFSTIFIRILEPKLALVPITFDDPDSNDQFRDCSYENGSLEFEIFYNCTILINEVDSGLYFVEVSGRDGTHDRVPNHITIDVHNFQYLKTENVFSILFANPLSAILQNISIFHTFFPPNIILYSIEEHLDGGQIHFYSNDVSTALDYIYNTRNSFAEIGFQVESILNEPCESEPCLTQGLCNNSLSIGPINFVTSDLVSFLSQEISHSYDCICAPGSVGKNCDTNIDDCLNVVCQNGGNCVDLLQDFYCKCPMGVSGTFCENSIDFCATNPCHNSGNCVEKITHFECDCVEGFYGDTCQYSLTKMVDLCVAIECENNSSCTASTTGHTCSCVDGFIGPTCTNASNTVTPCDSNPCQYGGQCVPMSHEYSCICPQGYSGPDCCYPMDECELKPCQNGGECLSGFYGDYVCECPSGTSGPKCEIFLSPCDVSQCQNGGICSEDGYAYTCSCPIRFAGENCEFPVFPTDFCISNDCQNGANCTSGFNKYTCTCPEGFSGILCQSPTPPSSPCGSNPCQHEGKCVEIGTEIICECIYGVTGVYCENNINDCENISCGFGACFDGFGGQRCVCEDGYSGEDCTIECPSGTNGPNCDNLIVFCSETSCQPGQNCSEVLGGFECHCPSGFIGVNCGTRLSCDNTECENGGNCRNDEMNAFECDCPPKFWGAKCELLRSTSFNGQSFISFPGSILPNQNAVIDFKISTASNNGLILFATNFRNFVYKDFIIVDISHSIIRFTISFGGVNYVLSDCHHTSLSDTIWHNISIAYSISSISICVDQCTKTCELEIDSAYHSLDGILSLLLGGIPYDPSLKIAQNFTGCLRDFYINKQQIDLSDGYHFKTLETCPDTILTPCQPIICPPRSSCVETADGAGCICDQGYSGANCDEIVQSITLQSGDYLQIEAKNRIRRDLNALNLVLNSFSIAVLPTLEYGTILHITDSSHFLKLELTPTHLELITDTNSASIPIGNTSNTWFHIKFQIERNILTLYLNDDLAKLELNSIFALNSPFSTIFLSSMDLGLQGCIQDIRLNEYQLQETNPAFQLVTYQTNPHSDLGPSCQVACDNSICGFGTCVPLFTQEKGYICECLDGTFQEVCVESEPTTIVTLIVIIVAITLIIIATILTVILIITFFTHRHYEKEKRYSVQVYENRENFMPEIRRYQFEGGGEGQTGTITGTKMPIEPSILSDEIAETSKFDEHLFRSVILRREAYLCDDDSKRRYSDSEGEETLTVSFSRDSEFNISEVPVETLNELGSPFRKLCKVIYPEFDK</sequence>
<dbReference type="SMART" id="SM00181">
    <property type="entry name" value="EGF"/>
    <property type="match status" value="14"/>
</dbReference>
<protein>
    <submittedName>
        <fullName evidence="19">E-cadherin</fullName>
    </submittedName>
</protein>
<evidence type="ECO:0000313" key="19">
    <source>
        <dbReference type="EMBL" id="KAI6661905.1"/>
    </source>
</evidence>
<feature type="disulfide bond" evidence="14">
    <location>
        <begin position="2108"/>
        <end position="2117"/>
    </location>
</feature>
<feature type="domain" description="EGF-like" evidence="17">
    <location>
        <begin position="2321"/>
        <end position="2357"/>
    </location>
</feature>
<feature type="disulfide bond" evidence="14">
    <location>
        <begin position="2347"/>
        <end position="2356"/>
    </location>
</feature>
<keyword evidence="12" id="KW-0325">Glycoprotein</keyword>
<dbReference type="Gene3D" id="2.10.25.10">
    <property type="entry name" value="Laminin"/>
    <property type="match status" value="10"/>
</dbReference>
<dbReference type="PANTHER" id="PTHR24026">
    <property type="entry name" value="FAT ATYPICAL CADHERIN-RELATED"/>
    <property type="match status" value="1"/>
</dbReference>
<keyword evidence="4 14" id="KW-0245">EGF-like domain</keyword>
<dbReference type="Gene3D" id="2.60.120.200">
    <property type="match status" value="2"/>
</dbReference>
<evidence type="ECO:0000256" key="12">
    <source>
        <dbReference type="ARBA" id="ARBA00023180"/>
    </source>
</evidence>
<dbReference type="Pfam" id="PF02210">
    <property type="entry name" value="Laminin_G_2"/>
    <property type="match status" value="1"/>
</dbReference>
<dbReference type="Pfam" id="PF00008">
    <property type="entry name" value="EGF"/>
    <property type="match status" value="5"/>
</dbReference>
<evidence type="ECO:0000256" key="13">
    <source>
        <dbReference type="PROSITE-ProRule" id="PRU00043"/>
    </source>
</evidence>
<feature type="disulfide bond" evidence="14">
    <location>
        <begin position="2229"/>
        <end position="2238"/>
    </location>
</feature>
<dbReference type="FunFam" id="2.10.25.10:FF:000045">
    <property type="entry name" value="Slit guidance ligand 2"/>
    <property type="match status" value="1"/>
</dbReference>
<dbReference type="InterPro" id="IPR013032">
    <property type="entry name" value="EGF-like_CS"/>
</dbReference>
<dbReference type="SUPFAM" id="SSF57196">
    <property type="entry name" value="EGF/Laminin"/>
    <property type="match status" value="5"/>
</dbReference>
<dbReference type="InterPro" id="IPR013320">
    <property type="entry name" value="ConA-like_dom_sf"/>
</dbReference>
<feature type="domain" description="EGF-like" evidence="17">
    <location>
        <begin position="2280"/>
        <end position="2316"/>
    </location>
</feature>
<evidence type="ECO:0000313" key="20">
    <source>
        <dbReference type="Proteomes" id="UP001165289"/>
    </source>
</evidence>
<feature type="disulfide bond" evidence="14">
    <location>
        <begin position="2146"/>
        <end position="2155"/>
    </location>
</feature>
<dbReference type="PRINTS" id="PR00205">
    <property type="entry name" value="CADHERIN"/>
</dbReference>
<evidence type="ECO:0000259" key="16">
    <source>
        <dbReference type="PROSITE" id="PS50025"/>
    </source>
</evidence>
<feature type="domain" description="Cadherin" evidence="18">
    <location>
        <begin position="732"/>
        <end position="820"/>
    </location>
</feature>
<keyword evidence="5 15" id="KW-0812">Transmembrane</keyword>
<evidence type="ECO:0000256" key="8">
    <source>
        <dbReference type="ARBA" id="ARBA00022889"/>
    </source>
</evidence>
<feature type="domain" description="Cadherin" evidence="18">
    <location>
        <begin position="959"/>
        <end position="1041"/>
    </location>
</feature>
<feature type="domain" description="EGF-like" evidence="17">
    <location>
        <begin position="2400"/>
        <end position="2435"/>
    </location>
</feature>
<evidence type="ECO:0000256" key="2">
    <source>
        <dbReference type="ARBA" id="ARBA00004613"/>
    </source>
</evidence>
<accession>A0AAV7KLZ3</accession>
<dbReference type="InterPro" id="IPR001881">
    <property type="entry name" value="EGF-like_Ca-bd_dom"/>
</dbReference>
<feature type="disulfide bond" evidence="14">
    <location>
        <begin position="2306"/>
        <end position="2315"/>
    </location>
</feature>
<dbReference type="InterPro" id="IPR000152">
    <property type="entry name" value="EGF-type_Asp/Asn_hydroxyl_site"/>
</dbReference>
<dbReference type="Pfam" id="PF00028">
    <property type="entry name" value="Cadherin"/>
    <property type="match status" value="9"/>
</dbReference>
<dbReference type="PROSITE" id="PS50268">
    <property type="entry name" value="CADHERIN_2"/>
    <property type="match status" value="13"/>
</dbReference>
<feature type="domain" description="Cadherin" evidence="18">
    <location>
        <begin position="821"/>
        <end position="943"/>
    </location>
</feature>
<evidence type="ECO:0000256" key="10">
    <source>
        <dbReference type="ARBA" id="ARBA00023136"/>
    </source>
</evidence>
<dbReference type="GO" id="GO:0005509">
    <property type="term" value="F:calcium ion binding"/>
    <property type="evidence" value="ECO:0007669"/>
    <property type="project" value="UniProtKB-UniRule"/>
</dbReference>